<dbReference type="EMBL" id="JARQWQ010000005">
    <property type="protein sequence ID" value="KAK2571967.1"/>
    <property type="molecule type" value="Genomic_DNA"/>
</dbReference>
<feature type="transmembrane region" description="Helical" evidence="7">
    <location>
        <begin position="188"/>
        <end position="215"/>
    </location>
</feature>
<dbReference type="PROSITE" id="PS00237">
    <property type="entry name" value="G_PROTEIN_RECEP_F1_1"/>
    <property type="match status" value="1"/>
</dbReference>
<organism evidence="9 10">
    <name type="scientific">Acropora cervicornis</name>
    <name type="common">Staghorn coral</name>
    <dbReference type="NCBI Taxonomy" id="6130"/>
    <lineage>
        <taxon>Eukaryota</taxon>
        <taxon>Metazoa</taxon>
        <taxon>Cnidaria</taxon>
        <taxon>Anthozoa</taxon>
        <taxon>Hexacorallia</taxon>
        <taxon>Scleractinia</taxon>
        <taxon>Astrocoeniina</taxon>
        <taxon>Acroporidae</taxon>
        <taxon>Acropora</taxon>
    </lineage>
</organism>
<evidence type="ECO:0000256" key="7">
    <source>
        <dbReference type="SAM" id="Phobius"/>
    </source>
</evidence>
<evidence type="ECO:0000256" key="3">
    <source>
        <dbReference type="ARBA" id="ARBA00022989"/>
    </source>
</evidence>
<protein>
    <submittedName>
        <fullName evidence="9">Galanin receptor 2a</fullName>
    </submittedName>
</protein>
<feature type="region of interest" description="Disordered" evidence="6">
    <location>
        <begin position="667"/>
        <end position="692"/>
    </location>
</feature>
<evidence type="ECO:0000256" key="1">
    <source>
        <dbReference type="ARBA" id="ARBA00004370"/>
    </source>
</evidence>
<dbReference type="CDD" id="cd00637">
    <property type="entry name" value="7tm_classA_rhodopsin-like"/>
    <property type="match status" value="1"/>
</dbReference>
<dbReference type="PROSITE" id="PS50262">
    <property type="entry name" value="G_PROTEIN_RECEP_F1_2"/>
    <property type="match status" value="2"/>
</dbReference>
<keyword evidence="4 7" id="KW-0472">Membrane</keyword>
<dbReference type="InterPro" id="IPR017452">
    <property type="entry name" value="GPCR_Rhodpsn_7TM"/>
</dbReference>
<evidence type="ECO:0000256" key="5">
    <source>
        <dbReference type="RuleBase" id="RU000688"/>
    </source>
</evidence>
<dbReference type="AlphaFoldDB" id="A0AAD9VFD8"/>
<dbReference type="Gene3D" id="1.20.1070.10">
    <property type="entry name" value="Rhodopsin 7-helix transmembrane proteins"/>
    <property type="match status" value="2"/>
</dbReference>
<feature type="transmembrane region" description="Helical" evidence="7">
    <location>
        <begin position="278"/>
        <end position="299"/>
    </location>
</feature>
<proteinExistence type="inferred from homology"/>
<comment type="caution">
    <text evidence="9">The sequence shown here is derived from an EMBL/GenBank/DDBJ whole genome shotgun (WGS) entry which is preliminary data.</text>
</comment>
<dbReference type="GO" id="GO:0016020">
    <property type="term" value="C:membrane"/>
    <property type="evidence" value="ECO:0007669"/>
    <property type="project" value="UniProtKB-SubCell"/>
</dbReference>
<dbReference type="SUPFAM" id="SSF81321">
    <property type="entry name" value="Family A G protein-coupled receptor-like"/>
    <property type="match status" value="2"/>
</dbReference>
<feature type="transmembrane region" description="Helical" evidence="7">
    <location>
        <begin position="415"/>
        <end position="437"/>
    </location>
</feature>
<keyword evidence="10" id="KW-1185">Reference proteome</keyword>
<reference evidence="9" key="1">
    <citation type="journal article" date="2023" name="G3 (Bethesda)">
        <title>Whole genome assembly and annotation of the endangered Caribbean coral Acropora cervicornis.</title>
        <authorList>
            <person name="Selwyn J.D."/>
            <person name="Vollmer S.V."/>
        </authorList>
    </citation>
    <scope>NUCLEOTIDE SEQUENCE</scope>
    <source>
        <strain evidence="9">K2</strain>
    </source>
</reference>
<evidence type="ECO:0000256" key="4">
    <source>
        <dbReference type="ARBA" id="ARBA00023136"/>
    </source>
</evidence>
<feature type="transmembrane region" description="Helical" evidence="7">
    <location>
        <begin position="622"/>
        <end position="644"/>
    </location>
</feature>
<evidence type="ECO:0000259" key="8">
    <source>
        <dbReference type="PROSITE" id="PS50262"/>
    </source>
</evidence>
<comment type="subcellular location">
    <subcellularLocation>
        <location evidence="1">Membrane</location>
    </subcellularLocation>
</comment>
<reference evidence="9" key="2">
    <citation type="journal article" date="2023" name="Science">
        <title>Genomic signatures of disease resistance in endangered staghorn corals.</title>
        <authorList>
            <person name="Vollmer S.V."/>
            <person name="Selwyn J.D."/>
            <person name="Despard B.A."/>
            <person name="Roesel C.L."/>
        </authorList>
    </citation>
    <scope>NUCLEOTIDE SEQUENCE</scope>
    <source>
        <strain evidence="9">K2</strain>
    </source>
</reference>
<feature type="transmembrane region" description="Helical" evidence="7">
    <location>
        <begin position="496"/>
        <end position="520"/>
    </location>
</feature>
<keyword evidence="5" id="KW-0807">Transducer</keyword>
<comment type="similarity">
    <text evidence="5">Belongs to the G-protein coupled receptor 1 family.</text>
</comment>
<dbReference type="GO" id="GO:0004930">
    <property type="term" value="F:G protein-coupled receptor activity"/>
    <property type="evidence" value="ECO:0007669"/>
    <property type="project" value="UniProtKB-KW"/>
</dbReference>
<feature type="domain" description="G-protein coupled receptors family 1 profile" evidence="8">
    <location>
        <begin position="388"/>
        <end position="641"/>
    </location>
</feature>
<feature type="transmembrane region" description="Helical" evidence="7">
    <location>
        <begin position="59"/>
        <end position="86"/>
    </location>
</feature>
<feature type="transmembrane region" description="Helical" evidence="7">
    <location>
        <begin position="589"/>
        <end position="610"/>
    </location>
</feature>
<feature type="transmembrane region" description="Helical" evidence="7">
    <location>
        <begin position="149"/>
        <end position="168"/>
    </location>
</feature>
<dbReference type="PANTHER" id="PTHR45698">
    <property type="entry name" value="TRACE AMINE-ASSOCIATED RECEPTOR 19N-RELATED"/>
    <property type="match status" value="1"/>
</dbReference>
<evidence type="ECO:0000313" key="10">
    <source>
        <dbReference type="Proteomes" id="UP001249851"/>
    </source>
</evidence>
<accession>A0AAD9VFD8</accession>
<dbReference type="Pfam" id="PF00001">
    <property type="entry name" value="7tm_1"/>
    <property type="match status" value="2"/>
</dbReference>
<keyword evidence="5 9" id="KW-0675">Receptor</keyword>
<keyword evidence="5" id="KW-0297">G-protein coupled receptor</keyword>
<name>A0AAD9VFD8_ACRCE</name>
<feature type="domain" description="G-protein coupled receptors family 1 profile" evidence="8">
    <location>
        <begin position="39"/>
        <end position="292"/>
    </location>
</feature>
<evidence type="ECO:0000256" key="2">
    <source>
        <dbReference type="ARBA" id="ARBA00022692"/>
    </source>
</evidence>
<dbReference type="PANTHER" id="PTHR45698:SF1">
    <property type="entry name" value="TRACE AMINE-ASSOCIATED RECEPTOR 13C-LIKE"/>
    <property type="match status" value="1"/>
</dbReference>
<dbReference type="InterPro" id="IPR000276">
    <property type="entry name" value="GPCR_Rhodpsn"/>
</dbReference>
<evidence type="ECO:0000256" key="6">
    <source>
        <dbReference type="SAM" id="MobiDB-lite"/>
    </source>
</evidence>
<keyword evidence="3 7" id="KW-1133">Transmembrane helix</keyword>
<feature type="transmembrane region" description="Helical" evidence="7">
    <location>
        <begin position="236"/>
        <end position="258"/>
    </location>
</feature>
<sequence>MENSRTNLEGNQMRDTFPSVEYIGFAVAFSVMIIADLVGNTLVILVITRNPGMRTSLNYVLVNLAIADILVAIFMGMNFVVTPAFVQPDGTIGRCLCKFLTGGTSAWTAAVASVYSLVAVAFEVYNAAFNRFRSPTVAKGKSLRRKICLIWLIALLWGLPLYISVTYVDELKTCAEQWSHPIMPMLYSFGWIIVAGVIPMTVMGVLYFKVVRYLWFAKVPDKSPRRVVYMRSRKRITAMAVVVSVIYAICWVPTLVIYFLANLLPSESMYSVGHKTTIVLATFNSSINPLVYSLRSYLFRRNLSRLFQRNKKRIIMNRVMFPVSSNVRPLGTNREKENRKSTIINQTGVCSLRRCPSLQELDFKLLWIPGVPVVEIQPIKTAHEQTWREVISIMEQYTDSESAQIGITTITPTHLLLLNLAVADMMVALFIGQRFVVVHFMKHPTGLSGTILCKSHNFTWVGGAASVFTLLAIAFERYYAVIFPHGNKGKLTFKKLKISISISWICAGILNIPLFLTVYFDEDTEFCHEYWPDIWLPRAYSLTWFFVAGIIPVKLMIWFIVWFKRQENGYRDVARQGVIKVRKRVTKMVLIVSAIYAFCWLPNLTIYALAYLSPSQKYGSVLYITSIVMVTFNSTVNPFIYVFVNRRFSRKIANLLICGNCKRRNNNVDSGRGEPRGRTQRSVGAVPESHEPMQQQAINAVRN</sequence>
<feature type="transmembrane region" description="Helical" evidence="7">
    <location>
        <begin position="22"/>
        <end position="47"/>
    </location>
</feature>
<gene>
    <name evidence="9" type="ORF">P5673_003384</name>
</gene>
<keyword evidence="2 5" id="KW-0812">Transmembrane</keyword>
<feature type="transmembrane region" description="Helical" evidence="7">
    <location>
        <begin position="457"/>
        <end position="475"/>
    </location>
</feature>
<feature type="transmembrane region" description="Helical" evidence="7">
    <location>
        <begin position="540"/>
        <end position="563"/>
    </location>
</feature>
<dbReference type="Proteomes" id="UP001249851">
    <property type="component" value="Unassembled WGS sequence"/>
</dbReference>
<dbReference type="SMART" id="SM01381">
    <property type="entry name" value="7TM_GPCR_Srsx"/>
    <property type="match status" value="1"/>
</dbReference>
<dbReference type="PRINTS" id="PR00237">
    <property type="entry name" value="GPCRRHODOPSN"/>
</dbReference>
<evidence type="ECO:0000313" key="9">
    <source>
        <dbReference type="EMBL" id="KAK2571967.1"/>
    </source>
</evidence>
<feature type="transmembrane region" description="Helical" evidence="7">
    <location>
        <begin position="106"/>
        <end position="128"/>
    </location>
</feature>